<keyword evidence="1" id="KW-1133">Transmembrane helix</keyword>
<evidence type="ECO:0000256" key="1">
    <source>
        <dbReference type="SAM" id="Phobius"/>
    </source>
</evidence>
<protein>
    <submittedName>
        <fullName evidence="2">Uncharacterized protein</fullName>
    </submittedName>
</protein>
<feature type="transmembrane region" description="Helical" evidence="1">
    <location>
        <begin position="161"/>
        <end position="180"/>
    </location>
</feature>
<reference evidence="3" key="1">
    <citation type="submission" date="2016-10" db="EMBL/GenBank/DDBJ databases">
        <authorList>
            <person name="Varghese N."/>
            <person name="Submissions S."/>
        </authorList>
    </citation>
    <scope>NUCLEOTIDE SEQUENCE [LARGE SCALE GENOMIC DNA]</scope>
    <source>
        <strain evidence="3">CGMCC 1.10370</strain>
    </source>
</reference>
<sequence length="191" mass="22017">MKKFLRELKIGLIISLAVFVPYLTVVYLFVQWNISQTNNLTENDFSEQKVVVSAIGEMEEQKTENHTTISNVFTLINTNNPKTVWRINSHNDLGITKGDTIEVKFRAKQLQIATDKSFTGKVQQFFSTYGNQVMVYKLSKNKEIKIDKPINEYDDGTSNRGGLFMSAFTLLFIYAFSIIMKKMKAKNLWFT</sequence>
<keyword evidence="3" id="KW-1185">Reference proteome</keyword>
<evidence type="ECO:0000313" key="3">
    <source>
        <dbReference type="Proteomes" id="UP000199672"/>
    </source>
</evidence>
<dbReference type="AlphaFoldDB" id="A0A1I1RXG2"/>
<dbReference type="RefSeq" id="WP_091494619.1">
    <property type="nucleotide sequence ID" value="NZ_FOMH01000007.1"/>
</dbReference>
<dbReference type="Proteomes" id="UP000199672">
    <property type="component" value="Unassembled WGS sequence"/>
</dbReference>
<name>A0A1I1RXG2_9FLAO</name>
<feature type="transmembrane region" description="Helical" evidence="1">
    <location>
        <begin position="12"/>
        <end position="30"/>
    </location>
</feature>
<evidence type="ECO:0000313" key="2">
    <source>
        <dbReference type="EMBL" id="SFD38787.1"/>
    </source>
</evidence>
<keyword evidence="1" id="KW-0812">Transmembrane</keyword>
<accession>A0A1I1RXG2</accession>
<gene>
    <name evidence="2" type="ORF">SAMN05216297_107200</name>
</gene>
<dbReference type="STRING" id="739143.SAMN05216297_107200"/>
<keyword evidence="1" id="KW-0472">Membrane</keyword>
<dbReference type="EMBL" id="FOMH01000007">
    <property type="protein sequence ID" value="SFD38787.1"/>
    <property type="molecule type" value="Genomic_DNA"/>
</dbReference>
<organism evidence="2 3">
    <name type="scientific">Flavobacterium phragmitis</name>
    <dbReference type="NCBI Taxonomy" id="739143"/>
    <lineage>
        <taxon>Bacteria</taxon>
        <taxon>Pseudomonadati</taxon>
        <taxon>Bacteroidota</taxon>
        <taxon>Flavobacteriia</taxon>
        <taxon>Flavobacteriales</taxon>
        <taxon>Flavobacteriaceae</taxon>
        <taxon>Flavobacterium</taxon>
    </lineage>
</organism>
<proteinExistence type="predicted"/>